<accession>F0T0Z4</accession>
<dbReference type="InterPro" id="IPR003814">
    <property type="entry name" value="FmdEsu_dom"/>
</dbReference>
<organism evidence="2 3">
    <name type="scientific">Syntrophobotulus glycolicus (strain DSM 8271 / FlGlyR)</name>
    <dbReference type="NCBI Taxonomy" id="645991"/>
    <lineage>
        <taxon>Bacteria</taxon>
        <taxon>Bacillati</taxon>
        <taxon>Bacillota</taxon>
        <taxon>Clostridia</taxon>
        <taxon>Eubacteriales</taxon>
        <taxon>Desulfitobacteriaceae</taxon>
        <taxon>Syntrophobotulus</taxon>
    </lineage>
</organism>
<dbReference type="STRING" id="645991.Sgly_3097"/>
<evidence type="ECO:0000313" key="3">
    <source>
        <dbReference type="Proteomes" id="UP000007488"/>
    </source>
</evidence>
<dbReference type="eggNOG" id="COG2191">
    <property type="taxonomic scope" value="Bacteria"/>
</dbReference>
<dbReference type="EMBL" id="CP002547">
    <property type="protein sequence ID" value="ADY57365.1"/>
    <property type="molecule type" value="Genomic_DNA"/>
</dbReference>
<proteinExistence type="predicted"/>
<dbReference type="PANTHER" id="PTHR39418">
    <property type="entry name" value="DEHYDROGENASE-RELATED"/>
    <property type="match status" value="1"/>
</dbReference>
<dbReference type="PANTHER" id="PTHR39418:SF1">
    <property type="entry name" value="DEHYDROGENASE"/>
    <property type="match status" value="1"/>
</dbReference>
<reference evidence="3" key="2">
    <citation type="submission" date="2011-02" db="EMBL/GenBank/DDBJ databases">
        <title>The complete genome of Syntrophobotulus glycolicus DSM 8271.</title>
        <authorList>
            <person name="Lucas S."/>
            <person name="Copeland A."/>
            <person name="Lapidus A."/>
            <person name="Bruce D."/>
            <person name="Goodwin L."/>
            <person name="Pitluck S."/>
            <person name="Kyrpides N."/>
            <person name="Mavromatis K."/>
            <person name="Pagani I."/>
            <person name="Ivanova N."/>
            <person name="Mikhailova N."/>
            <person name="Chertkov O."/>
            <person name="Held B."/>
            <person name="Detter J.C."/>
            <person name="Tapia R."/>
            <person name="Han C."/>
            <person name="Land M."/>
            <person name="Hauser L."/>
            <person name="Markowitz V."/>
            <person name="Cheng J.-F."/>
            <person name="Hugenholtz P."/>
            <person name="Woyke T."/>
            <person name="Wu D."/>
            <person name="Spring S."/>
            <person name="Schroeder M."/>
            <person name="Brambilla E."/>
            <person name="Klenk H.-P."/>
            <person name="Eisen J.A."/>
        </authorList>
    </citation>
    <scope>NUCLEOTIDE SEQUENCE [LARGE SCALE GENOMIC DNA]</scope>
    <source>
        <strain evidence="3">DSM 8271 / FlGlyR</strain>
    </source>
</reference>
<dbReference type="HOGENOM" id="CLU_087508_0_0_9"/>
<evidence type="ECO:0000313" key="2">
    <source>
        <dbReference type="EMBL" id="ADY57365.1"/>
    </source>
</evidence>
<dbReference type="Proteomes" id="UP000007488">
    <property type="component" value="Chromosome"/>
</dbReference>
<dbReference type="AlphaFoldDB" id="F0T0Z4"/>
<name>F0T0Z4_SYNGF</name>
<reference evidence="2 3" key="1">
    <citation type="journal article" date="2011" name="Stand. Genomic Sci.">
        <title>Complete genome sequence of Syntrophobotulus glycolicus type strain (FlGlyR).</title>
        <authorList>
            <person name="Han C."/>
            <person name="Mwirichia R."/>
            <person name="Chertkov O."/>
            <person name="Held B."/>
            <person name="Lapidus A."/>
            <person name="Nolan M."/>
            <person name="Lucas S."/>
            <person name="Hammon N."/>
            <person name="Deshpande S."/>
            <person name="Cheng J.F."/>
            <person name="Tapia R."/>
            <person name="Goodwin L."/>
            <person name="Pitluck S."/>
            <person name="Huntemann M."/>
            <person name="Liolios K."/>
            <person name="Ivanova N."/>
            <person name="Pagani I."/>
            <person name="Mavromatis K."/>
            <person name="Ovchinikova G."/>
            <person name="Pati A."/>
            <person name="Chen A."/>
            <person name="Palaniappan K."/>
            <person name="Land M."/>
            <person name="Hauser L."/>
            <person name="Brambilla E.M."/>
            <person name="Rohde M."/>
            <person name="Spring S."/>
            <person name="Sikorski J."/>
            <person name="Goker M."/>
            <person name="Woyke T."/>
            <person name="Bristow J."/>
            <person name="Eisen J.A."/>
            <person name="Markowitz V."/>
            <person name="Hugenholtz P."/>
            <person name="Kyrpides N.C."/>
            <person name="Klenk H.P."/>
            <person name="Detter J.C."/>
        </authorList>
    </citation>
    <scope>NUCLEOTIDE SEQUENCE [LARGE SCALE GENOMIC DNA]</scope>
    <source>
        <strain evidence="3">DSM 8271 / FlGlyR</strain>
    </source>
</reference>
<dbReference type="OrthoDB" id="9804309at2"/>
<dbReference type="InterPro" id="IPR053194">
    <property type="entry name" value="tRNA_methyltr_O"/>
</dbReference>
<protein>
    <submittedName>
        <fullName evidence="2">Formylmethanofuran dehydrogenase subunit E region</fullName>
    </submittedName>
</protein>
<evidence type="ECO:0000259" key="1">
    <source>
        <dbReference type="Pfam" id="PF02663"/>
    </source>
</evidence>
<gene>
    <name evidence="2" type="ordered locus">Sgly_3097</name>
</gene>
<dbReference type="KEGG" id="sgy:Sgly_3097"/>
<dbReference type="InterPro" id="IPR026328">
    <property type="entry name" value="FmdE"/>
</dbReference>
<keyword evidence="3" id="KW-1185">Reference proteome</keyword>
<sequence>MCRPKSKWEMSIEFHGHECMGLAIGYQESLLAMRALGVTRAEDEELFAIVETDACGVDAVQVVTGCTLGKGNLIYKDAGKQALTLANRKDNKAVRVIMKPDAMAEDKAFSELRQKIVSHSASEEELARWQTIQKKRTADFLNSPPESLFNLYEVPMPVIEKARLFKTVVCAKCHEPFAEAKARLVDGQIVCGDCYCGYTRGW</sequence>
<feature type="domain" description="Formylmethanofuran dehydrogenase subunit E" evidence="1">
    <location>
        <begin position="14"/>
        <end position="150"/>
    </location>
</feature>
<dbReference type="Gene3D" id="3.30.1330.130">
    <property type="match status" value="1"/>
</dbReference>
<dbReference type="RefSeq" id="WP_013626137.1">
    <property type="nucleotide sequence ID" value="NC_015172.1"/>
</dbReference>
<dbReference type="Pfam" id="PF02663">
    <property type="entry name" value="FmdE"/>
    <property type="match status" value="1"/>
</dbReference>
<dbReference type="PIRSF" id="PIRSF006578">
    <property type="entry name" value="FwdE"/>
    <property type="match status" value="1"/>
</dbReference>
<dbReference type="SUPFAM" id="SSF143555">
    <property type="entry name" value="FwdE-like"/>
    <property type="match status" value="1"/>
</dbReference>